<reference evidence="2" key="1">
    <citation type="journal article" date="2021" name="Front. Microbiol.">
        <title>Comprehensive Comparative Genomics and Phenotyping of Methylobacterium Species.</title>
        <authorList>
            <person name="Alessa O."/>
            <person name="Ogura Y."/>
            <person name="Fujitani Y."/>
            <person name="Takami H."/>
            <person name="Hayashi T."/>
            <person name="Sahin N."/>
            <person name="Tani A."/>
        </authorList>
    </citation>
    <scope>NUCLEOTIDE SEQUENCE</scope>
    <source>
        <strain evidence="2">DSM 17168</strain>
    </source>
</reference>
<protein>
    <recommendedName>
        <fullName evidence="4">ABC transporter permease</fullName>
    </recommendedName>
</protein>
<keyword evidence="3" id="KW-1185">Reference proteome</keyword>
<reference evidence="2" key="2">
    <citation type="submission" date="2021-08" db="EMBL/GenBank/DDBJ databases">
        <authorList>
            <person name="Tani A."/>
            <person name="Ola A."/>
            <person name="Ogura Y."/>
            <person name="Katsura K."/>
            <person name="Hayashi T."/>
        </authorList>
    </citation>
    <scope>NUCLEOTIDE SEQUENCE</scope>
    <source>
        <strain evidence="2">DSM 17168</strain>
    </source>
</reference>
<evidence type="ECO:0000313" key="3">
    <source>
        <dbReference type="Proteomes" id="UP001055153"/>
    </source>
</evidence>
<feature type="region of interest" description="Disordered" evidence="1">
    <location>
        <begin position="46"/>
        <end position="65"/>
    </location>
</feature>
<proteinExistence type="predicted"/>
<accession>A0ABQ4SM65</accession>
<dbReference type="RefSeq" id="WP_238240153.1">
    <property type="nucleotide sequence ID" value="NZ_BPQQ01000064.1"/>
</dbReference>
<gene>
    <name evidence="2" type="ORF">GMJLKIPL_4834</name>
</gene>
<dbReference type="EMBL" id="BPQQ01000064">
    <property type="protein sequence ID" value="GJE02885.1"/>
    <property type="molecule type" value="Genomic_DNA"/>
</dbReference>
<comment type="caution">
    <text evidence="2">The sequence shown here is derived from an EMBL/GenBank/DDBJ whole genome shotgun (WGS) entry which is preliminary data.</text>
</comment>
<evidence type="ECO:0000256" key="1">
    <source>
        <dbReference type="SAM" id="MobiDB-lite"/>
    </source>
</evidence>
<organism evidence="2 3">
    <name type="scientific">Methylobacterium isbiliense</name>
    <dbReference type="NCBI Taxonomy" id="315478"/>
    <lineage>
        <taxon>Bacteria</taxon>
        <taxon>Pseudomonadati</taxon>
        <taxon>Pseudomonadota</taxon>
        <taxon>Alphaproteobacteria</taxon>
        <taxon>Hyphomicrobiales</taxon>
        <taxon>Methylobacteriaceae</taxon>
        <taxon>Methylobacterium</taxon>
    </lineage>
</organism>
<name>A0ABQ4SM65_9HYPH</name>
<evidence type="ECO:0008006" key="4">
    <source>
        <dbReference type="Google" id="ProtNLM"/>
    </source>
</evidence>
<dbReference type="Proteomes" id="UP001055153">
    <property type="component" value="Unassembled WGS sequence"/>
</dbReference>
<sequence length="65" mass="6445">MTLSSVRARAGLVRRDQSVAVALILLLALVFAPAIGLHVAASAFTPQPATPGVAAAAAPAKPSRG</sequence>
<evidence type="ECO:0000313" key="2">
    <source>
        <dbReference type="EMBL" id="GJE02885.1"/>
    </source>
</evidence>